<keyword evidence="3" id="KW-0378">Hydrolase</keyword>
<proteinExistence type="inferred from homology"/>
<evidence type="ECO:0000256" key="5">
    <source>
        <dbReference type="SAM" id="SignalP"/>
    </source>
</evidence>
<dbReference type="EC" id="3.2.1.26" evidence="2"/>
<keyword evidence="4" id="KW-0326">Glycosidase</keyword>
<evidence type="ECO:0000256" key="2">
    <source>
        <dbReference type="ARBA" id="ARBA00012758"/>
    </source>
</evidence>
<dbReference type="SUPFAM" id="SSF75005">
    <property type="entry name" value="Arabinanase/levansucrase/invertase"/>
    <property type="match status" value="1"/>
</dbReference>
<accession>W7R2Q2</accession>
<feature type="signal peptide" evidence="5">
    <location>
        <begin position="1"/>
        <end position="25"/>
    </location>
</feature>
<dbReference type="PANTHER" id="PTHR43101">
    <property type="entry name" value="BETA-FRUCTOSIDASE"/>
    <property type="match status" value="1"/>
</dbReference>
<evidence type="ECO:0000256" key="3">
    <source>
        <dbReference type="ARBA" id="ARBA00022801"/>
    </source>
</evidence>
<dbReference type="InterPro" id="IPR013148">
    <property type="entry name" value="Glyco_hydro_32_N"/>
</dbReference>
<dbReference type="InterPro" id="IPR051214">
    <property type="entry name" value="GH32_Enzymes"/>
</dbReference>
<dbReference type="OrthoDB" id="7064503at2"/>
<dbReference type="GO" id="GO:0005975">
    <property type="term" value="P:carbohydrate metabolic process"/>
    <property type="evidence" value="ECO:0007669"/>
    <property type="project" value="InterPro"/>
</dbReference>
<dbReference type="Gene3D" id="2.115.10.20">
    <property type="entry name" value="Glycosyl hydrolase domain, family 43"/>
    <property type="match status" value="1"/>
</dbReference>
<dbReference type="CDD" id="cd08995">
    <property type="entry name" value="GH32_EcAec43-like"/>
    <property type="match status" value="1"/>
</dbReference>
<keyword evidence="5" id="KW-0732">Signal</keyword>
<dbReference type="InterPro" id="IPR001362">
    <property type="entry name" value="Glyco_hydro_32"/>
</dbReference>
<organism evidence="7 8">
    <name type="scientific">Catenovulum agarivorans DS-2</name>
    <dbReference type="NCBI Taxonomy" id="1328313"/>
    <lineage>
        <taxon>Bacteria</taxon>
        <taxon>Pseudomonadati</taxon>
        <taxon>Pseudomonadota</taxon>
        <taxon>Gammaproteobacteria</taxon>
        <taxon>Alteromonadales</taxon>
        <taxon>Alteromonadaceae</taxon>
        <taxon>Catenovulum</taxon>
    </lineage>
</organism>
<reference evidence="7 8" key="1">
    <citation type="journal article" date="2014" name="Genome Announc.">
        <title>Draft Genome Sequence of the Agar-Degrading Bacterium Catenovulum sp. Strain DS-2, Isolated from Intestines of Haliotis diversicolor.</title>
        <authorList>
            <person name="Shan D."/>
            <person name="Li X."/>
            <person name="Gu Z."/>
            <person name="Wei G."/>
            <person name="Gao Z."/>
            <person name="Shao Z."/>
        </authorList>
    </citation>
    <scope>NUCLEOTIDE SEQUENCE [LARGE SCALE GENOMIC DNA]</scope>
    <source>
        <strain evidence="7 8">DS-2</strain>
    </source>
</reference>
<evidence type="ECO:0000313" key="8">
    <source>
        <dbReference type="Proteomes" id="UP000019276"/>
    </source>
</evidence>
<dbReference type="InterPro" id="IPR023296">
    <property type="entry name" value="Glyco_hydro_beta-prop_sf"/>
</dbReference>
<keyword evidence="8" id="KW-1185">Reference proteome</keyword>
<dbReference type="RefSeq" id="WP_035012930.1">
    <property type="nucleotide sequence ID" value="NZ_ARZY01000002.1"/>
</dbReference>
<evidence type="ECO:0000313" key="7">
    <source>
        <dbReference type="EMBL" id="EWH11905.1"/>
    </source>
</evidence>
<dbReference type="GO" id="GO:0004564">
    <property type="term" value="F:beta-fructofuranosidase activity"/>
    <property type="evidence" value="ECO:0007669"/>
    <property type="project" value="UniProtKB-EC"/>
</dbReference>
<evidence type="ECO:0000259" key="6">
    <source>
        <dbReference type="Pfam" id="PF00251"/>
    </source>
</evidence>
<dbReference type="PANTHER" id="PTHR43101:SF1">
    <property type="entry name" value="BETA-FRUCTOSIDASE"/>
    <property type="match status" value="1"/>
</dbReference>
<gene>
    <name evidence="7" type="ORF">DS2_01928</name>
</gene>
<evidence type="ECO:0000256" key="4">
    <source>
        <dbReference type="ARBA" id="ARBA00023295"/>
    </source>
</evidence>
<comment type="similarity">
    <text evidence="1">Belongs to the glycosyl hydrolase 32 family.</text>
</comment>
<feature type="chain" id="PRO_5004898727" description="beta-fructofuranosidase" evidence="5">
    <location>
        <begin position="26"/>
        <end position="1093"/>
    </location>
</feature>
<dbReference type="eggNOG" id="COG1621">
    <property type="taxonomic scope" value="Bacteria"/>
</dbReference>
<feature type="domain" description="Glycosyl hydrolase family 32 N-terminal" evidence="6">
    <location>
        <begin position="643"/>
        <end position="900"/>
    </location>
</feature>
<sequence>MIKNNTHLLMGILFGSSLYTNLAIADVPITENPEQSGYNLFIRPSAPWQNIAGFEFCCGGFNSYHQHGFTQASGDFIKLDGGQWAADIVGVIGERAFASYGDGFDGSWDNSAEHIGWHATGSIRSPEFNIEHDYINFKIGGGNNRFDHINATSVVLVVNGEWVRHASGQNIANQLNWQTWHVSEFIGSTAYVLFLDMHPADGSDTSLPYLLADEFRADDVAATQPSIANWVNPAYSGVALFSPDHLADFEFCCAGAGTYTAHGFTNATGDFNKLDGGFWAAEINGAIGQRVFSSYGDGAIDELGNIAQLGGEATGTIDSPTFTIEHNFINFLVGGGSNRFDSANATSVVLMVDGQIVRHASGNNQTNKLNWASWNVSEFLGKTAQLRFIDFHPDDKSDSSLPFLLADHFRAADSPVVTPIADSVVNLAGAQIIESPELAGEAAFSRLNHPLQHIAGFEFCCGGYDAYHQHNFRATGDFIRFDGGLWAADITNHLGDRIFASYGQGYANSTDATGRWYGGEATGQLISPEFTITQAYINLLTGGGTNQFDTANPTAIVLRVNGKIVRHATGNGLATELAWTSWDTSGLVGQQAVIEIIDQHDNTVNDGSLPFILVDEIRQADKAAATPLTSSIVSQVEGHKVPLQLNMGDANPYYENGEFYIYYLQNSGYHSWYLSKTDDLLAGTFTEEVLAASGDHTAQDQWTGSGSVMKDQNGQYHLFYTGHNKNHFPVEAVVHAVATDNTLKNWQTIGQHTFSGNNGYSDYDFRDPFVFWNEDEQRYWMLITTRYNNQAAIGLYTSTDLADWTAQAPLYTESSPLNLEVPEYFKLTETPFIVYSDQRSESPVVKYLINQDNQWIKPSFDALDGRYFYAARSAGPENERLLFGWVPHTDGRNDGAAPNWGGDLLMHQLHKKPTGELAVKFPEKLKQQMSQQMPVDNLQANKGVRSFNKGRFANSALLVLSKGQFLLPAASNKNLIELSVVSKNTNAKLAVLLSSDKHSVQYKILLNSAQNKAMLLQEINGQQNMIAEVAVQLDPKKDIQLQLYSDPQSGVGSLYINHDKALSFRLYQLKDYQVGLEAIKGMFEVKDMTRIGL</sequence>
<dbReference type="STRING" id="1328313.DS2_01928"/>
<dbReference type="Proteomes" id="UP000019276">
    <property type="component" value="Unassembled WGS sequence"/>
</dbReference>
<dbReference type="SMART" id="SM00640">
    <property type="entry name" value="Glyco_32"/>
    <property type="match status" value="1"/>
</dbReference>
<name>W7R2Q2_9ALTE</name>
<dbReference type="Pfam" id="PF00251">
    <property type="entry name" value="Glyco_hydro_32N"/>
    <property type="match status" value="1"/>
</dbReference>
<dbReference type="AlphaFoldDB" id="W7R2Q2"/>
<evidence type="ECO:0000256" key="1">
    <source>
        <dbReference type="ARBA" id="ARBA00009902"/>
    </source>
</evidence>
<protein>
    <recommendedName>
        <fullName evidence="2">beta-fructofuranosidase</fullName>
        <ecNumber evidence="2">3.2.1.26</ecNumber>
    </recommendedName>
</protein>
<dbReference type="EMBL" id="ARZY01000002">
    <property type="protein sequence ID" value="EWH11905.1"/>
    <property type="molecule type" value="Genomic_DNA"/>
</dbReference>
<comment type="caution">
    <text evidence="7">The sequence shown here is derived from an EMBL/GenBank/DDBJ whole genome shotgun (WGS) entry which is preliminary data.</text>
</comment>